<dbReference type="Gene3D" id="3.90.190.10">
    <property type="entry name" value="Protein tyrosine phosphatase superfamily"/>
    <property type="match status" value="1"/>
</dbReference>
<dbReference type="InterPro" id="IPR029021">
    <property type="entry name" value="Prot-tyrosine_phosphatase-like"/>
</dbReference>
<dbReference type="Proteomes" id="UP000466442">
    <property type="component" value="Linkage Group LG1"/>
</dbReference>
<feature type="compositionally biased region" description="Polar residues" evidence="2">
    <location>
        <begin position="578"/>
        <end position="592"/>
    </location>
</feature>
<name>A0A6A4IUA5_APOLU</name>
<dbReference type="InterPro" id="IPR010569">
    <property type="entry name" value="Myotubularin-like_Pase_dom"/>
</dbReference>
<proteinExistence type="inferred from homology"/>
<keyword evidence="5" id="KW-1185">Reference proteome</keyword>
<feature type="region of interest" description="Disordered" evidence="2">
    <location>
        <begin position="513"/>
        <end position="561"/>
    </location>
</feature>
<evidence type="ECO:0000259" key="3">
    <source>
        <dbReference type="Pfam" id="PF06602"/>
    </source>
</evidence>
<sequence length="680" mass="76040">MEDISADEINELLLYFSRNTFRARDADAHCQGIMKRCVDLVSLDYSHVVVSNAGGEMSAHYPSQLIIMEYERTNKGNNTTSEHIPRANGTIYENVYDVNKLKDLFGKARFARCRARFPLPVILYKGKNICRSSTLAGGPEIYGRSGLDYFFSAEESGLDDKETENNDNIHPGDWQLFNRVRNQDIRLLKTLNVGAIIDFMVEKKKVKFGVKVTSSEKVDKESRYSDFTIISLPYPGCEFFKEYRDNDYEATGLVFDWSQGHVDAVIDVPDDNIASHLKIDWENYKMWDLVKLTQNYMQLVLRYLVEQPLGLLIHCISGWDRTPLFVSLLRLSLWADGAIHQTLNAAQILYFTIAYDWMLFGHNLNDRLSKGEEIFFFCFYFLKHMLGEEFSVTRHGNKLRNGSVLRTDSDCQLEGLLLDTDAPMSSQGSNVSLNSSWSSISSKSQETPPVYFQPEDLGVSIGGPDNAIGIGLRSERESCGNIQLPNIVNPQHSLVWGGSASETDSLMTSCETKAVPSSPTEATKSGGLNIKSQTNRTSPVAVPCKPPNIRQRNESTSSLSTGSWQFISGTGSLRGSGSNSTCGSHFSSTHSRTPVGENQMLGDSTSTIMEDDCFAYNSNCPELGLRRERLRAVRHLFYNCYSTTVGFKMKNGSDGSGFGNFFFGNIADKVRFISGQRTSV</sequence>
<protein>
    <recommendedName>
        <fullName evidence="3">Myotubularin phosphatase domain-containing protein</fullName>
    </recommendedName>
</protein>
<comment type="similarity">
    <text evidence="1">Belongs to the protein-tyrosine phosphatase family. Non-receptor class myotubularin subfamily.</text>
</comment>
<reference evidence="4" key="1">
    <citation type="journal article" date="2021" name="Mol. Ecol. Resour.">
        <title>Apolygus lucorum genome provides insights into omnivorousness and mesophyll feeding.</title>
        <authorList>
            <person name="Liu Y."/>
            <person name="Liu H."/>
            <person name="Wang H."/>
            <person name="Huang T."/>
            <person name="Liu B."/>
            <person name="Yang B."/>
            <person name="Yin L."/>
            <person name="Li B."/>
            <person name="Zhang Y."/>
            <person name="Zhang S."/>
            <person name="Jiang F."/>
            <person name="Zhang X."/>
            <person name="Ren Y."/>
            <person name="Wang B."/>
            <person name="Wang S."/>
            <person name="Lu Y."/>
            <person name="Wu K."/>
            <person name="Fan W."/>
            <person name="Wang G."/>
        </authorList>
    </citation>
    <scope>NUCLEOTIDE SEQUENCE</scope>
    <source>
        <strain evidence="4">12Hb</strain>
    </source>
</reference>
<dbReference type="AlphaFoldDB" id="A0A6A4IUA5"/>
<dbReference type="PANTHER" id="PTHR13524:SF2">
    <property type="entry name" value="MYOTUBULARIN-RELATED PROTEIN 14"/>
    <property type="match status" value="1"/>
</dbReference>
<dbReference type="SUPFAM" id="SSF52799">
    <property type="entry name" value="(Phosphotyrosine protein) phosphatases II"/>
    <property type="match status" value="1"/>
</dbReference>
<feature type="domain" description="Myotubularin phosphatase" evidence="3">
    <location>
        <begin position="287"/>
        <end position="373"/>
    </location>
</feature>
<dbReference type="GO" id="GO:0004438">
    <property type="term" value="F:phosphatidylinositol-3-phosphate phosphatase activity"/>
    <property type="evidence" value="ECO:0007669"/>
    <property type="project" value="InterPro"/>
</dbReference>
<evidence type="ECO:0000313" key="4">
    <source>
        <dbReference type="EMBL" id="KAF6216965.1"/>
    </source>
</evidence>
<comment type="caution">
    <text evidence="4">The sequence shown here is derived from an EMBL/GenBank/DDBJ whole genome shotgun (WGS) entry which is preliminary data.</text>
</comment>
<feature type="region of interest" description="Disordered" evidence="2">
    <location>
        <begin position="578"/>
        <end position="598"/>
    </location>
</feature>
<dbReference type="PANTHER" id="PTHR13524">
    <property type="entry name" value="MYOTUBULARIN-RELATED"/>
    <property type="match status" value="1"/>
</dbReference>
<feature type="compositionally biased region" description="Polar residues" evidence="2">
    <location>
        <begin position="513"/>
        <end position="523"/>
    </location>
</feature>
<gene>
    <name evidence="4" type="ORF">GE061_001316</name>
</gene>
<dbReference type="OrthoDB" id="2408718at2759"/>
<dbReference type="PROSITE" id="PS00383">
    <property type="entry name" value="TYR_PHOSPHATASE_1"/>
    <property type="match status" value="1"/>
</dbReference>
<evidence type="ECO:0000313" key="5">
    <source>
        <dbReference type="Proteomes" id="UP000466442"/>
    </source>
</evidence>
<evidence type="ECO:0000256" key="2">
    <source>
        <dbReference type="SAM" id="MobiDB-lite"/>
    </source>
</evidence>
<dbReference type="InterPro" id="IPR039802">
    <property type="entry name" value="MTMR14"/>
</dbReference>
<dbReference type="EMBL" id="WIXP02000001">
    <property type="protein sequence ID" value="KAF6216965.1"/>
    <property type="molecule type" value="Genomic_DNA"/>
</dbReference>
<dbReference type="Pfam" id="PF06602">
    <property type="entry name" value="Myotub-related"/>
    <property type="match status" value="1"/>
</dbReference>
<organism evidence="4 5">
    <name type="scientific">Apolygus lucorum</name>
    <name type="common">Small green plant bug</name>
    <name type="synonym">Lygocoris lucorum</name>
    <dbReference type="NCBI Taxonomy" id="248454"/>
    <lineage>
        <taxon>Eukaryota</taxon>
        <taxon>Metazoa</taxon>
        <taxon>Ecdysozoa</taxon>
        <taxon>Arthropoda</taxon>
        <taxon>Hexapoda</taxon>
        <taxon>Insecta</taxon>
        <taxon>Pterygota</taxon>
        <taxon>Neoptera</taxon>
        <taxon>Paraneoptera</taxon>
        <taxon>Hemiptera</taxon>
        <taxon>Heteroptera</taxon>
        <taxon>Panheteroptera</taxon>
        <taxon>Cimicomorpha</taxon>
        <taxon>Miridae</taxon>
        <taxon>Mirini</taxon>
        <taxon>Apolygus</taxon>
    </lineage>
</organism>
<accession>A0A6A4IUA5</accession>
<dbReference type="InterPro" id="IPR016130">
    <property type="entry name" value="Tyr_Pase_AS"/>
</dbReference>
<evidence type="ECO:0000256" key="1">
    <source>
        <dbReference type="ARBA" id="ARBA00007471"/>
    </source>
</evidence>